<dbReference type="PANTHER" id="PTHR43215">
    <property type="entry name" value="RADIAL SPOKE HEAD 1 HOMOLOG"/>
    <property type="match status" value="1"/>
</dbReference>
<dbReference type="Pfam" id="PF02493">
    <property type="entry name" value="MORN"/>
    <property type="match status" value="3"/>
</dbReference>
<dbReference type="AlphaFoldDB" id="A0A6C0I547"/>
<dbReference type="EMBL" id="MN740090">
    <property type="protein sequence ID" value="QHT87497.1"/>
    <property type="molecule type" value="Genomic_DNA"/>
</dbReference>
<name>A0A6C0I547_9ZZZZ</name>
<protein>
    <recommendedName>
        <fullName evidence="4">MORN repeat-containing protein 5</fullName>
    </recommendedName>
</protein>
<keyword evidence="1" id="KW-0677">Repeat</keyword>
<feature type="compositionally biased region" description="Basic and acidic residues" evidence="2">
    <location>
        <begin position="172"/>
        <end position="191"/>
    </location>
</feature>
<feature type="region of interest" description="Disordered" evidence="2">
    <location>
        <begin position="162"/>
        <end position="192"/>
    </location>
</feature>
<sequence length="230" mass="26383">MEDPQCFATDFSGDDIDIVYLCNTAYAGSIKNGQRHGHGILSFISSLKYIGEFDQGQCHGKGALVFPNGDIYEGEFRNNILLPDIEGTFYYREEDDSRTTITGKPNGLMRGLLTTSAKNMIWPIRVFTPPSKSRHLSAETWQHISQIADEAECAITQMREQKKAATLESNEEERGHRVEGKPHGDRSRLEDYDTEYDEWSKDRINEYEPAFDEWLKAYQRRAENKAEEEV</sequence>
<reference evidence="3" key="1">
    <citation type="journal article" date="2020" name="Nature">
        <title>Giant virus diversity and host interactions through global metagenomics.</title>
        <authorList>
            <person name="Schulz F."/>
            <person name="Roux S."/>
            <person name="Paez-Espino D."/>
            <person name="Jungbluth S."/>
            <person name="Walsh D.A."/>
            <person name="Denef V.J."/>
            <person name="McMahon K.D."/>
            <person name="Konstantinidis K.T."/>
            <person name="Eloe-Fadrosh E.A."/>
            <person name="Kyrpides N.C."/>
            <person name="Woyke T."/>
        </authorList>
    </citation>
    <scope>NUCLEOTIDE SEQUENCE</scope>
    <source>
        <strain evidence="3">GVMAG-M-3300023184-190</strain>
    </source>
</reference>
<dbReference type="Gene3D" id="2.20.110.10">
    <property type="entry name" value="Histone H3 K4-specific methyltransferase SET7/9 N-terminal domain"/>
    <property type="match status" value="1"/>
</dbReference>
<evidence type="ECO:0000256" key="1">
    <source>
        <dbReference type="ARBA" id="ARBA00022737"/>
    </source>
</evidence>
<dbReference type="PANTHER" id="PTHR43215:SF14">
    <property type="entry name" value="RADIAL SPOKE HEAD 1 HOMOLOG"/>
    <property type="match status" value="1"/>
</dbReference>
<accession>A0A6C0I547</accession>
<evidence type="ECO:0000313" key="3">
    <source>
        <dbReference type="EMBL" id="QHT87497.1"/>
    </source>
</evidence>
<organism evidence="3">
    <name type="scientific">viral metagenome</name>
    <dbReference type="NCBI Taxonomy" id="1070528"/>
    <lineage>
        <taxon>unclassified sequences</taxon>
        <taxon>metagenomes</taxon>
        <taxon>organismal metagenomes</taxon>
    </lineage>
</organism>
<dbReference type="SUPFAM" id="SSF82185">
    <property type="entry name" value="Histone H3 K4-specific methyltransferase SET7/9 N-terminal domain"/>
    <property type="match status" value="1"/>
</dbReference>
<dbReference type="InterPro" id="IPR003409">
    <property type="entry name" value="MORN"/>
</dbReference>
<dbReference type="SMART" id="SM00698">
    <property type="entry name" value="MORN"/>
    <property type="match status" value="3"/>
</dbReference>
<proteinExistence type="predicted"/>
<evidence type="ECO:0008006" key="4">
    <source>
        <dbReference type="Google" id="ProtNLM"/>
    </source>
</evidence>
<evidence type="ECO:0000256" key="2">
    <source>
        <dbReference type="SAM" id="MobiDB-lite"/>
    </source>
</evidence>